<reference evidence="2" key="3">
    <citation type="submission" date="2025-08" db="UniProtKB">
        <authorList>
            <consortium name="RefSeq"/>
        </authorList>
    </citation>
    <scope>IDENTIFICATION</scope>
    <source>
        <strain evidence="2">NI907</strain>
    </source>
</reference>
<dbReference type="GeneID" id="41962530"/>
<accession>A0A6P8B3V7</accession>
<dbReference type="Proteomes" id="UP000515153">
    <property type="component" value="Unplaced"/>
</dbReference>
<keyword evidence="1" id="KW-1185">Reference proteome</keyword>
<evidence type="ECO:0000313" key="2">
    <source>
        <dbReference type="RefSeq" id="XP_030981709.1"/>
    </source>
</evidence>
<sequence>MAPPLKHCNQTEMANLSYFLQNPRTSLPPWAGRYTKGPIPDNLETAKTSKRCFDNGGRDPRDAFVTFLFQLGC</sequence>
<proteinExistence type="predicted"/>
<reference evidence="2" key="1">
    <citation type="journal article" date="2019" name="Mol. Biol. Evol.">
        <title>Blast fungal genomes show frequent chromosomal changes, gene gains and losses, and effector gene turnover.</title>
        <authorList>
            <person name="Gomez Luciano L.B."/>
            <person name="Jason Tsai I."/>
            <person name="Chuma I."/>
            <person name="Tosa Y."/>
            <person name="Chen Y.H."/>
            <person name="Li J.Y."/>
            <person name="Li M.Y."/>
            <person name="Jade Lu M.Y."/>
            <person name="Nakayashiki H."/>
            <person name="Li W.H."/>
        </authorList>
    </citation>
    <scope>NUCLEOTIDE SEQUENCE</scope>
    <source>
        <strain evidence="2">NI907</strain>
    </source>
</reference>
<dbReference type="KEGG" id="pgri:PgNI_07611"/>
<name>A0A6P8B3V7_PYRGI</name>
<evidence type="ECO:0000313" key="1">
    <source>
        <dbReference type="Proteomes" id="UP000515153"/>
    </source>
</evidence>
<organism evidence="1 2">
    <name type="scientific">Pyricularia grisea</name>
    <name type="common">Crabgrass-specific blast fungus</name>
    <name type="synonym">Magnaporthe grisea</name>
    <dbReference type="NCBI Taxonomy" id="148305"/>
    <lineage>
        <taxon>Eukaryota</taxon>
        <taxon>Fungi</taxon>
        <taxon>Dikarya</taxon>
        <taxon>Ascomycota</taxon>
        <taxon>Pezizomycotina</taxon>
        <taxon>Sordariomycetes</taxon>
        <taxon>Sordariomycetidae</taxon>
        <taxon>Magnaporthales</taxon>
        <taxon>Pyriculariaceae</taxon>
        <taxon>Pyricularia</taxon>
    </lineage>
</organism>
<reference evidence="2" key="2">
    <citation type="submission" date="2019-10" db="EMBL/GenBank/DDBJ databases">
        <authorList>
            <consortium name="NCBI Genome Project"/>
        </authorList>
    </citation>
    <scope>NUCLEOTIDE SEQUENCE</scope>
    <source>
        <strain evidence="2">NI907</strain>
    </source>
</reference>
<dbReference type="RefSeq" id="XP_030981709.1">
    <property type="nucleotide sequence ID" value="XM_031127621.1"/>
</dbReference>
<gene>
    <name evidence="2" type="ORF">PgNI_07611</name>
</gene>
<dbReference type="AlphaFoldDB" id="A0A6P8B3V7"/>
<protein>
    <submittedName>
        <fullName evidence="2">Uncharacterized protein</fullName>
    </submittedName>
</protein>